<feature type="non-terminal residue" evidence="11">
    <location>
        <position position="1"/>
    </location>
</feature>
<evidence type="ECO:0000256" key="10">
    <source>
        <dbReference type="PROSITE-ProRule" id="PRU00023"/>
    </source>
</evidence>
<protein>
    <submittedName>
        <fullName evidence="11">Uncharacterized protein</fullName>
    </submittedName>
</protein>
<evidence type="ECO:0000313" key="11">
    <source>
        <dbReference type="EMBL" id="GFS67885.1"/>
    </source>
</evidence>
<keyword evidence="4" id="KW-0964">Secreted</keyword>
<dbReference type="AlphaFoldDB" id="A0A8X6MLM9"/>
<dbReference type="GO" id="GO:0090729">
    <property type="term" value="F:toxin activity"/>
    <property type="evidence" value="ECO:0007669"/>
    <property type="project" value="UniProtKB-KW"/>
</dbReference>
<keyword evidence="9" id="KW-0472">Membrane</keyword>
<evidence type="ECO:0000256" key="7">
    <source>
        <dbReference type="ARBA" id="ARBA00022699"/>
    </source>
</evidence>
<dbReference type="EMBL" id="BMAW01048796">
    <property type="protein sequence ID" value="GFS67885.1"/>
    <property type="molecule type" value="Genomic_DNA"/>
</dbReference>
<evidence type="ECO:0000256" key="2">
    <source>
        <dbReference type="ARBA" id="ARBA00004613"/>
    </source>
</evidence>
<keyword evidence="8" id="KW-0638">Presynaptic neurotoxin</keyword>
<keyword evidence="12" id="KW-1185">Reference proteome</keyword>
<evidence type="ECO:0000256" key="3">
    <source>
        <dbReference type="ARBA" id="ARBA00022483"/>
    </source>
</evidence>
<dbReference type="GO" id="GO:0044218">
    <property type="term" value="C:other organism cell membrane"/>
    <property type="evidence" value="ECO:0007669"/>
    <property type="project" value="UniProtKB-KW"/>
</dbReference>
<evidence type="ECO:0000256" key="8">
    <source>
        <dbReference type="ARBA" id="ARBA00023028"/>
    </source>
</evidence>
<dbReference type="SUPFAM" id="SSF48403">
    <property type="entry name" value="Ankyrin repeat"/>
    <property type="match status" value="1"/>
</dbReference>
<keyword evidence="10" id="KW-0040">ANK repeat</keyword>
<keyword evidence="9" id="KW-1053">Target membrane</keyword>
<reference evidence="11" key="1">
    <citation type="submission" date="2020-08" db="EMBL/GenBank/DDBJ databases">
        <title>Multicomponent nature underlies the extraordinary mechanical properties of spider dragline silk.</title>
        <authorList>
            <person name="Kono N."/>
            <person name="Nakamura H."/>
            <person name="Mori M."/>
            <person name="Yoshida Y."/>
            <person name="Ohtoshi R."/>
            <person name="Malay A.D."/>
            <person name="Moran D.A.P."/>
            <person name="Tomita M."/>
            <person name="Numata K."/>
            <person name="Arakawa K."/>
        </authorList>
    </citation>
    <scope>NUCLEOTIDE SEQUENCE</scope>
</reference>
<comment type="subcellular location">
    <subcellularLocation>
        <location evidence="2">Secreted</location>
    </subcellularLocation>
    <subcellularLocation>
        <location evidence="1">Target cell membrane</location>
    </subcellularLocation>
</comment>
<sequence>MLSRIVDENGWNLLHLAAFKGFNDFIEELLNLGISIESTTKVGYTALHLAAS</sequence>
<evidence type="ECO:0000256" key="9">
    <source>
        <dbReference type="ARBA" id="ARBA00023298"/>
    </source>
</evidence>
<feature type="repeat" description="ANK" evidence="10">
    <location>
        <begin position="9"/>
        <end position="41"/>
    </location>
</feature>
<dbReference type="GO" id="GO:0006887">
    <property type="term" value="P:exocytosis"/>
    <property type="evidence" value="ECO:0007669"/>
    <property type="project" value="UniProtKB-KW"/>
</dbReference>
<dbReference type="GO" id="GO:0005576">
    <property type="term" value="C:extracellular region"/>
    <property type="evidence" value="ECO:0007669"/>
    <property type="project" value="UniProtKB-SubCell"/>
</dbReference>
<gene>
    <name evidence="11" type="ORF">NPIL_220341</name>
</gene>
<dbReference type="GO" id="GO:0044231">
    <property type="term" value="C:host cell presynaptic membrane"/>
    <property type="evidence" value="ECO:0007669"/>
    <property type="project" value="UniProtKB-KW"/>
</dbReference>
<proteinExistence type="predicted"/>
<accession>A0A8X6MLM9</accession>
<dbReference type="InterPro" id="IPR002110">
    <property type="entry name" value="Ankyrin_rpt"/>
</dbReference>
<evidence type="ECO:0000313" key="12">
    <source>
        <dbReference type="Proteomes" id="UP000887013"/>
    </source>
</evidence>
<evidence type="ECO:0000256" key="4">
    <source>
        <dbReference type="ARBA" id="ARBA00022525"/>
    </source>
</evidence>
<dbReference type="Pfam" id="PF12796">
    <property type="entry name" value="Ank_2"/>
    <property type="match status" value="1"/>
</dbReference>
<organism evidence="11 12">
    <name type="scientific">Nephila pilipes</name>
    <name type="common">Giant wood spider</name>
    <name type="synonym">Nephila maculata</name>
    <dbReference type="NCBI Taxonomy" id="299642"/>
    <lineage>
        <taxon>Eukaryota</taxon>
        <taxon>Metazoa</taxon>
        <taxon>Ecdysozoa</taxon>
        <taxon>Arthropoda</taxon>
        <taxon>Chelicerata</taxon>
        <taxon>Arachnida</taxon>
        <taxon>Araneae</taxon>
        <taxon>Araneomorphae</taxon>
        <taxon>Entelegynae</taxon>
        <taxon>Araneoidea</taxon>
        <taxon>Nephilidae</taxon>
        <taxon>Nephila</taxon>
    </lineage>
</organism>
<keyword evidence="7" id="KW-0528">Neurotoxin</keyword>
<comment type="caution">
    <text evidence="11">The sequence shown here is derived from an EMBL/GenBank/DDBJ whole genome shotgun (WGS) entry which is preliminary data.</text>
</comment>
<keyword evidence="6" id="KW-0800">Toxin</keyword>
<keyword evidence="5" id="KW-1052">Target cell membrane</keyword>
<keyword evidence="3" id="KW-0268">Exocytosis</keyword>
<evidence type="ECO:0000256" key="6">
    <source>
        <dbReference type="ARBA" id="ARBA00022656"/>
    </source>
</evidence>
<dbReference type="Proteomes" id="UP000887013">
    <property type="component" value="Unassembled WGS sequence"/>
</dbReference>
<evidence type="ECO:0000256" key="1">
    <source>
        <dbReference type="ARBA" id="ARBA00004175"/>
    </source>
</evidence>
<dbReference type="PROSITE" id="PS50088">
    <property type="entry name" value="ANK_REPEAT"/>
    <property type="match status" value="1"/>
</dbReference>
<evidence type="ECO:0000256" key="5">
    <source>
        <dbReference type="ARBA" id="ARBA00022537"/>
    </source>
</evidence>
<dbReference type="Gene3D" id="1.25.40.20">
    <property type="entry name" value="Ankyrin repeat-containing domain"/>
    <property type="match status" value="1"/>
</dbReference>
<dbReference type="InterPro" id="IPR036770">
    <property type="entry name" value="Ankyrin_rpt-contain_sf"/>
</dbReference>
<name>A0A8X6MLM9_NEPPI</name>
<dbReference type="OrthoDB" id="21416at2759"/>